<organism evidence="4 5">
    <name type="scientific">Eucalyptus globulus</name>
    <name type="common">Tasmanian blue gum</name>
    <dbReference type="NCBI Taxonomy" id="34317"/>
    <lineage>
        <taxon>Eukaryota</taxon>
        <taxon>Viridiplantae</taxon>
        <taxon>Streptophyta</taxon>
        <taxon>Embryophyta</taxon>
        <taxon>Tracheophyta</taxon>
        <taxon>Spermatophyta</taxon>
        <taxon>Magnoliopsida</taxon>
        <taxon>eudicotyledons</taxon>
        <taxon>Gunneridae</taxon>
        <taxon>Pentapetalae</taxon>
        <taxon>rosids</taxon>
        <taxon>malvids</taxon>
        <taxon>Myrtales</taxon>
        <taxon>Myrtaceae</taxon>
        <taxon>Myrtoideae</taxon>
        <taxon>Eucalypteae</taxon>
        <taxon>Eucalyptus</taxon>
    </lineage>
</organism>
<proteinExistence type="inferred from homology"/>
<evidence type="ECO:0000256" key="1">
    <source>
        <dbReference type="ARBA" id="ARBA00007626"/>
    </source>
</evidence>
<dbReference type="Proteomes" id="UP001634007">
    <property type="component" value="Unassembled WGS sequence"/>
</dbReference>
<dbReference type="InterPro" id="IPR011990">
    <property type="entry name" value="TPR-like_helical_dom_sf"/>
</dbReference>
<name>A0ABD3KQL8_EUCGL</name>
<dbReference type="PROSITE" id="PS51375">
    <property type="entry name" value="PPR"/>
    <property type="match status" value="4"/>
</dbReference>
<feature type="repeat" description="PPR" evidence="3">
    <location>
        <begin position="167"/>
        <end position="201"/>
    </location>
</feature>
<dbReference type="PANTHER" id="PTHR47936">
    <property type="entry name" value="PPR_LONG DOMAIN-CONTAINING PROTEIN"/>
    <property type="match status" value="1"/>
</dbReference>
<dbReference type="NCBIfam" id="TIGR00756">
    <property type="entry name" value="PPR"/>
    <property type="match status" value="4"/>
</dbReference>
<dbReference type="PANTHER" id="PTHR47936:SF5">
    <property type="entry name" value="PENTACOTRIPEPTIDE-REPEAT REGION OF PRORP DOMAIN-CONTAINING PROTEIN"/>
    <property type="match status" value="1"/>
</dbReference>
<comment type="caution">
    <text evidence="4">The sequence shown here is derived from an EMBL/GenBank/DDBJ whole genome shotgun (WGS) entry which is preliminary data.</text>
</comment>
<dbReference type="EMBL" id="JBJKBG010000005">
    <property type="protein sequence ID" value="KAL3740483.1"/>
    <property type="molecule type" value="Genomic_DNA"/>
</dbReference>
<protein>
    <recommendedName>
        <fullName evidence="6">Pentatricopeptide repeat-containing protein</fullName>
    </recommendedName>
</protein>
<sequence>MTAPSSSFRLLRRAFSTTPPPAGGSAATLRSAHDFLYKERSLKRLVAQFKKSSAFDHFRTKIGTYQYAVRRLASARRFDMVEEILEEQKKYRDIAKEGFAVRIVSLYGRAGMFEHAQKLFDEMPGLSCERTVLSLNALLGACVNSKKFDKMEELFRELPGKLSVDWDSVSYNTVIKGYCAKGSLDSAISMLDEMEKKGLEPDLVTFNTLLSGLYLGNRSADGDKIWARMEEKNIVPDVRSYNAKLHGLVSQKKMKEAVETIKQMRMKGTDPDIFSFNALIKGYAECGNLNDAKLWYSEIGKSNFDPDKMTFGMLIPLACQKGDVDFAYELCEEIFKIQCLVDGALLQLVVDELVKESRIEEVEKLVQLGKVNKYRRYSLLLPASK</sequence>
<feature type="repeat" description="PPR" evidence="3">
    <location>
        <begin position="237"/>
        <end position="271"/>
    </location>
</feature>
<evidence type="ECO:0000313" key="5">
    <source>
        <dbReference type="Proteomes" id="UP001634007"/>
    </source>
</evidence>
<dbReference type="InterPro" id="IPR002885">
    <property type="entry name" value="PPR_rpt"/>
</dbReference>
<dbReference type="Pfam" id="PF01535">
    <property type="entry name" value="PPR"/>
    <property type="match status" value="2"/>
</dbReference>
<gene>
    <name evidence="4" type="ORF">ACJRO7_021723</name>
</gene>
<evidence type="ECO:0000313" key="4">
    <source>
        <dbReference type="EMBL" id="KAL3740483.1"/>
    </source>
</evidence>
<keyword evidence="5" id="KW-1185">Reference proteome</keyword>
<evidence type="ECO:0008006" key="6">
    <source>
        <dbReference type="Google" id="ProtNLM"/>
    </source>
</evidence>
<comment type="similarity">
    <text evidence="1">Belongs to the PPR family. P subfamily.</text>
</comment>
<dbReference type="Pfam" id="PF13041">
    <property type="entry name" value="PPR_2"/>
    <property type="match status" value="2"/>
</dbReference>
<evidence type="ECO:0000256" key="3">
    <source>
        <dbReference type="PROSITE-ProRule" id="PRU00708"/>
    </source>
</evidence>
<evidence type="ECO:0000256" key="2">
    <source>
        <dbReference type="ARBA" id="ARBA00022737"/>
    </source>
</evidence>
<keyword evidence="2" id="KW-0677">Repeat</keyword>
<feature type="repeat" description="PPR" evidence="3">
    <location>
        <begin position="272"/>
        <end position="306"/>
    </location>
</feature>
<dbReference type="AlphaFoldDB" id="A0ABD3KQL8"/>
<accession>A0ABD3KQL8</accession>
<reference evidence="4 5" key="1">
    <citation type="submission" date="2024-11" db="EMBL/GenBank/DDBJ databases">
        <title>Chromosome-level genome assembly of Eucalyptus globulus Labill. provides insights into its genome evolution.</title>
        <authorList>
            <person name="Li X."/>
        </authorList>
    </citation>
    <scope>NUCLEOTIDE SEQUENCE [LARGE SCALE GENOMIC DNA]</scope>
    <source>
        <strain evidence="4">CL2024</strain>
        <tissue evidence="4">Fresh tender leaves</tissue>
    </source>
</reference>
<feature type="repeat" description="PPR" evidence="3">
    <location>
        <begin position="202"/>
        <end position="236"/>
    </location>
</feature>
<dbReference type="Gene3D" id="1.25.40.10">
    <property type="entry name" value="Tetratricopeptide repeat domain"/>
    <property type="match status" value="2"/>
</dbReference>